<dbReference type="SUPFAM" id="SSF52833">
    <property type="entry name" value="Thioredoxin-like"/>
    <property type="match status" value="1"/>
</dbReference>
<comment type="caution">
    <text evidence="1">The sequence shown here is derived from an EMBL/GenBank/DDBJ whole genome shotgun (WGS) entry which is preliminary data.</text>
</comment>
<dbReference type="PANTHER" id="PTHR36057">
    <property type="match status" value="1"/>
</dbReference>
<sequence>MSRAAPSLPRRTVGLRLALLVAAGALLAGATQVRAGERTPVVIELYTSQGCASCQPASRVLGEFSREPGVIALTFPITYWDYLGWKDAYAQPAFTARQRAYASLRGERQVFTPQAIVNGEPSMIRSDRNSLERALRRARATSPIQVPIRSWEEGDRICVDVGASTGPDAKAELWLLPVMRRRRIAIGGGENKGQVFDYINVVRGMHRIGPWTGHAAHFEVPRHAAQVADADSYVVVLQGGNEGRPTRILGAAKAPGF</sequence>
<dbReference type="Proteomes" id="UP001055247">
    <property type="component" value="Unassembled WGS sequence"/>
</dbReference>
<dbReference type="Pfam" id="PF06764">
    <property type="entry name" value="DUF1223"/>
    <property type="match status" value="1"/>
</dbReference>
<dbReference type="InterPro" id="IPR036249">
    <property type="entry name" value="Thioredoxin-like_sf"/>
</dbReference>
<organism evidence="1 2">
    <name type="scientific">Methylobacterium hispanicum</name>
    <dbReference type="NCBI Taxonomy" id="270350"/>
    <lineage>
        <taxon>Bacteria</taxon>
        <taxon>Pseudomonadati</taxon>
        <taxon>Pseudomonadota</taxon>
        <taxon>Alphaproteobacteria</taxon>
        <taxon>Hyphomicrobiales</taxon>
        <taxon>Methylobacteriaceae</taxon>
        <taxon>Methylobacterium</taxon>
    </lineage>
</organism>
<reference evidence="1" key="1">
    <citation type="journal article" date="2016" name="Front. Microbiol.">
        <title>Genome Sequence of the Piezophilic, Mesophilic Sulfate-Reducing Bacterium Desulfovibrio indicus J2T.</title>
        <authorList>
            <person name="Cao J."/>
            <person name="Maignien L."/>
            <person name="Shao Z."/>
            <person name="Alain K."/>
            <person name="Jebbar M."/>
        </authorList>
    </citation>
    <scope>NUCLEOTIDE SEQUENCE</scope>
    <source>
        <strain evidence="1">DSM 16372</strain>
    </source>
</reference>
<protein>
    <recommendedName>
        <fullName evidence="3">DUF1223 domain-containing protein</fullName>
    </recommendedName>
</protein>
<dbReference type="RefSeq" id="WP_108038932.1">
    <property type="nucleotide sequence ID" value="NZ_BPQO01000011.1"/>
</dbReference>
<evidence type="ECO:0008006" key="3">
    <source>
        <dbReference type="Google" id="ProtNLM"/>
    </source>
</evidence>
<evidence type="ECO:0000313" key="2">
    <source>
        <dbReference type="Proteomes" id="UP001055247"/>
    </source>
</evidence>
<evidence type="ECO:0000313" key="1">
    <source>
        <dbReference type="EMBL" id="GJD89340.1"/>
    </source>
</evidence>
<keyword evidence="2" id="KW-1185">Reference proteome</keyword>
<dbReference type="InterPro" id="IPR010634">
    <property type="entry name" value="DUF1223"/>
</dbReference>
<accession>A0AAV4ZP42</accession>
<dbReference type="AlphaFoldDB" id="A0AAV4ZP42"/>
<proteinExistence type="predicted"/>
<dbReference type="EMBL" id="BPQO01000011">
    <property type="protein sequence ID" value="GJD89340.1"/>
    <property type="molecule type" value="Genomic_DNA"/>
</dbReference>
<gene>
    <name evidence="1" type="ORF">BHAOGJBA_2866</name>
</gene>
<reference evidence="1" key="2">
    <citation type="submission" date="2021-08" db="EMBL/GenBank/DDBJ databases">
        <authorList>
            <person name="Tani A."/>
            <person name="Ola A."/>
            <person name="Ogura Y."/>
            <person name="Katsura K."/>
            <person name="Hayashi T."/>
        </authorList>
    </citation>
    <scope>NUCLEOTIDE SEQUENCE</scope>
    <source>
        <strain evidence="1">DSM 16372</strain>
    </source>
</reference>
<name>A0AAV4ZP42_9HYPH</name>
<dbReference type="PANTHER" id="PTHR36057:SF1">
    <property type="entry name" value="LIPOPROTEIN LIPID ATTACHMENT SITE-LIKE PROTEIN, PUTATIVE (DUF1223)-RELATED"/>
    <property type="match status" value="1"/>
</dbReference>